<keyword evidence="1" id="KW-0732">Signal</keyword>
<keyword evidence="3" id="KW-1185">Reference proteome</keyword>
<evidence type="ECO:0000313" key="2">
    <source>
        <dbReference type="EMBL" id="SDK05310.1"/>
    </source>
</evidence>
<evidence type="ECO:0000256" key="1">
    <source>
        <dbReference type="SAM" id="SignalP"/>
    </source>
</evidence>
<dbReference type="OrthoDB" id="9765957at2"/>
<feature type="chain" id="PRO_5011461265" description="Receptor L domain-containing protein" evidence="1">
    <location>
        <begin position="22"/>
        <end position="463"/>
    </location>
</feature>
<name>A0A1G8YTH6_9FLAO</name>
<dbReference type="EMBL" id="FNEZ01000003">
    <property type="protein sequence ID" value="SDK05310.1"/>
    <property type="molecule type" value="Genomic_DNA"/>
</dbReference>
<dbReference type="Proteomes" id="UP000199580">
    <property type="component" value="Unassembled WGS sequence"/>
</dbReference>
<dbReference type="AlphaFoldDB" id="A0A1G8YTH6"/>
<proteinExistence type="predicted"/>
<reference evidence="2 3" key="1">
    <citation type="submission" date="2016-10" db="EMBL/GenBank/DDBJ databases">
        <authorList>
            <person name="de Groot N.N."/>
        </authorList>
    </citation>
    <scope>NUCLEOTIDE SEQUENCE [LARGE SCALE GENOMIC DNA]</scope>
    <source>
        <strain evidence="2 3">CGMCC 1.10076</strain>
    </source>
</reference>
<sequence length="463" mass="49921">MKKIFKLALVLMFFAFANAFAQAPQKMSYQAVVRNASGSLVANVPVGVRISILSGSVSGAVVYAETHLVTTNVNGLMSIEIGGGSPQTGAFNAINWANAPFFVKTETDPNGGSNYSIAGTSELLSVPFALYAENSKPQGKSTIYLTGDITDTQARERLSKEFGPNTENIYVLNTTELTTLDLSTIDNLLTLKVINNGALNTLNLGQLKFVYKDIEISGNASLNTLNFDALQKVYDTTILMNNGSLQHLTFPSLKTSSTISIRTNNSLQSVSMPVYEQAVYGLASGNGTVSISYNASLVFIEMPVVRDIGNFDILGSPNLVTLSLQAFKNCGSFRISDTGLQNLNLPEFEISGQLSIDSNSVLTLINFPKFKSVSSFFIVGNISLTNLSIPLYTGYLNTVNNIDVYGNLFPSSQVNYLLDKMLHLQVTSGNRLSITQSTPAPPTGQGIIDKQTLINNGNTIWTD</sequence>
<dbReference type="RefSeq" id="WP_091395805.1">
    <property type="nucleotide sequence ID" value="NZ_BKAI01000006.1"/>
</dbReference>
<organism evidence="2 3">
    <name type="scientific">Flavobacterium noncentrifugens</name>
    <dbReference type="NCBI Taxonomy" id="1128970"/>
    <lineage>
        <taxon>Bacteria</taxon>
        <taxon>Pseudomonadati</taxon>
        <taxon>Bacteroidota</taxon>
        <taxon>Flavobacteriia</taxon>
        <taxon>Flavobacteriales</taxon>
        <taxon>Flavobacteriaceae</taxon>
        <taxon>Flavobacterium</taxon>
    </lineage>
</organism>
<dbReference type="SUPFAM" id="SSF52058">
    <property type="entry name" value="L domain-like"/>
    <property type="match status" value="1"/>
</dbReference>
<feature type="signal peptide" evidence="1">
    <location>
        <begin position="1"/>
        <end position="21"/>
    </location>
</feature>
<gene>
    <name evidence="2" type="ORF">SAMN04487935_2445</name>
</gene>
<evidence type="ECO:0008006" key="4">
    <source>
        <dbReference type="Google" id="ProtNLM"/>
    </source>
</evidence>
<dbReference type="STRING" id="1128970.SAMN04487935_2445"/>
<protein>
    <recommendedName>
        <fullName evidence="4">Receptor L domain-containing protein</fullName>
    </recommendedName>
</protein>
<accession>A0A1G8YTH6</accession>
<evidence type="ECO:0000313" key="3">
    <source>
        <dbReference type="Proteomes" id="UP000199580"/>
    </source>
</evidence>